<evidence type="ECO:0000256" key="1">
    <source>
        <dbReference type="ARBA" id="ARBA00005272"/>
    </source>
</evidence>
<evidence type="ECO:0000256" key="5">
    <source>
        <dbReference type="ARBA" id="ARBA00022946"/>
    </source>
</evidence>
<comment type="caution">
    <text evidence="12">The sequence shown here is derived from an EMBL/GenBank/DDBJ whole genome shotgun (WGS) entry which is preliminary data.</text>
</comment>
<protein>
    <recommendedName>
        <fullName evidence="2">NADH:ubiquinone reductase (non-electrogenic)</fullName>
        <ecNumber evidence="2">1.6.5.9</ecNumber>
    </recommendedName>
</protein>
<dbReference type="AlphaFoldDB" id="A0A4S5BGZ5"/>
<evidence type="ECO:0000256" key="6">
    <source>
        <dbReference type="ARBA" id="ARBA00023002"/>
    </source>
</evidence>
<evidence type="ECO:0000259" key="10">
    <source>
        <dbReference type="Pfam" id="PF07992"/>
    </source>
</evidence>
<comment type="catalytic activity">
    <reaction evidence="8">
        <text>a quinone + NADH + H(+) = a quinol + NAD(+)</text>
        <dbReference type="Rhea" id="RHEA:46160"/>
        <dbReference type="ChEBI" id="CHEBI:15378"/>
        <dbReference type="ChEBI" id="CHEBI:24646"/>
        <dbReference type="ChEBI" id="CHEBI:57540"/>
        <dbReference type="ChEBI" id="CHEBI:57945"/>
        <dbReference type="ChEBI" id="CHEBI:132124"/>
        <dbReference type="EC" id="1.6.5.9"/>
    </reaction>
</comment>
<evidence type="ECO:0000256" key="9">
    <source>
        <dbReference type="SAM" id="MobiDB-lite"/>
    </source>
</evidence>
<gene>
    <name evidence="12" type="ORF">E8K88_14215</name>
</gene>
<accession>A0A4S5BGZ5</accession>
<keyword evidence="3" id="KW-0285">Flavoprotein</keyword>
<dbReference type="EMBL" id="SSWX01000021">
    <property type="protein sequence ID" value="THJ31634.1"/>
    <property type="molecule type" value="Genomic_DNA"/>
</dbReference>
<keyword evidence="4" id="KW-0274">FAD</keyword>
<dbReference type="RefSeq" id="WP_136407342.1">
    <property type="nucleotide sequence ID" value="NZ_SSWX01000021.1"/>
</dbReference>
<proteinExistence type="inferred from homology"/>
<sequence>MSKPPLHRVIVVGAGFGGLEATRVLCKIPHVEITLIDKANHHLFQPLLYQVATAGLAAPSIAAPVRTIMHDFPQVTTLLAEVVQFDAANKQVVLGNGERLSYDWLIVAAGATHSYFGNDHWAAHAIGLKTLREAFDIRRKVVEAFEKAELEQDASKRQAMLNFAIIGAGPTGVEMAGTIAEIARHTLKGEFRRINPADARIYLIEGGNRVLQTMPERLSQRAKEQLEKLGVMVLLNARVTHIDAQGLRYNTPGPTADAAKEHAMPSSCIIWAAGVAASPLAKLLAQATGADTDRTGRIVVTPELTVDASQSIFAIGDLAAAKSHDPGAEPSPVPGVSPAAKQMGKLAAANIQRQIQGQAMQVFRYKNYGNLATIGRSAAVVDLPLPGGKHLRFSGLLAWQFWLFAHVYFLIGFRNRLVVLMDWASAYWTYRRYARVVASTAANQPVEPVTALQDPPVAVNSAPSNHGPVAEAARTTDSGAAVPNTPDLPR</sequence>
<dbReference type="InterPro" id="IPR045024">
    <property type="entry name" value="NDH-2"/>
</dbReference>
<feature type="region of interest" description="Disordered" evidence="9">
    <location>
        <begin position="455"/>
        <end position="490"/>
    </location>
</feature>
<keyword evidence="7" id="KW-0520">NAD</keyword>
<dbReference type="Pfam" id="PF22366">
    <property type="entry name" value="NDH2_C"/>
    <property type="match status" value="1"/>
</dbReference>
<reference evidence="12 13" key="1">
    <citation type="submission" date="2019-04" db="EMBL/GenBank/DDBJ databases">
        <title>Lampropedia sp YIM MLB12 draf genome.</title>
        <authorList>
            <person name="Wang Y.-X."/>
        </authorList>
    </citation>
    <scope>NUCLEOTIDE SEQUENCE [LARGE SCALE GENOMIC DNA]</scope>
    <source>
        <strain evidence="12 13">YIM MLB12</strain>
    </source>
</reference>
<evidence type="ECO:0000256" key="2">
    <source>
        <dbReference type="ARBA" id="ARBA00012637"/>
    </source>
</evidence>
<keyword evidence="5" id="KW-0809">Transit peptide</keyword>
<feature type="domain" description="External alternative NADH-ubiquinone oxidoreductase-like C-terminal" evidence="11">
    <location>
        <begin position="369"/>
        <end position="426"/>
    </location>
</feature>
<dbReference type="InterPro" id="IPR023753">
    <property type="entry name" value="FAD/NAD-binding_dom"/>
</dbReference>
<evidence type="ECO:0000256" key="7">
    <source>
        <dbReference type="ARBA" id="ARBA00023027"/>
    </source>
</evidence>
<dbReference type="Proteomes" id="UP000306236">
    <property type="component" value="Unassembled WGS sequence"/>
</dbReference>
<dbReference type="OrthoDB" id="9781621at2"/>
<dbReference type="GO" id="GO:0050136">
    <property type="term" value="F:NADH dehydrogenase (quinone) (non-electrogenic) activity"/>
    <property type="evidence" value="ECO:0007669"/>
    <property type="project" value="UniProtKB-EC"/>
</dbReference>
<comment type="similarity">
    <text evidence="1">Belongs to the NADH dehydrogenase family.</text>
</comment>
<organism evidence="12 13">
    <name type="scientific">Lampropedia aestuarii</name>
    <dbReference type="NCBI Taxonomy" id="2562762"/>
    <lineage>
        <taxon>Bacteria</taxon>
        <taxon>Pseudomonadati</taxon>
        <taxon>Pseudomonadota</taxon>
        <taxon>Betaproteobacteria</taxon>
        <taxon>Burkholderiales</taxon>
        <taxon>Comamonadaceae</taxon>
        <taxon>Lampropedia</taxon>
    </lineage>
</organism>
<keyword evidence="13" id="KW-1185">Reference proteome</keyword>
<keyword evidence="6" id="KW-0560">Oxidoreductase</keyword>
<evidence type="ECO:0000256" key="3">
    <source>
        <dbReference type="ARBA" id="ARBA00022630"/>
    </source>
</evidence>
<dbReference type="PANTHER" id="PTHR43706">
    <property type="entry name" value="NADH DEHYDROGENASE"/>
    <property type="match status" value="1"/>
</dbReference>
<feature type="domain" description="FAD/NAD(P)-binding" evidence="10">
    <location>
        <begin position="8"/>
        <end position="331"/>
    </location>
</feature>
<dbReference type="PANTHER" id="PTHR43706:SF47">
    <property type="entry name" value="EXTERNAL NADH-UBIQUINONE OXIDOREDUCTASE 1, MITOCHONDRIAL-RELATED"/>
    <property type="match status" value="1"/>
</dbReference>
<evidence type="ECO:0000313" key="12">
    <source>
        <dbReference type="EMBL" id="THJ31634.1"/>
    </source>
</evidence>
<dbReference type="InterPro" id="IPR036188">
    <property type="entry name" value="FAD/NAD-bd_sf"/>
</dbReference>
<dbReference type="InterPro" id="IPR054585">
    <property type="entry name" value="NDH2-like_C"/>
</dbReference>
<dbReference type="PRINTS" id="PR00411">
    <property type="entry name" value="PNDRDTASEI"/>
</dbReference>
<evidence type="ECO:0000256" key="4">
    <source>
        <dbReference type="ARBA" id="ARBA00022827"/>
    </source>
</evidence>
<dbReference type="EC" id="1.6.5.9" evidence="2"/>
<evidence type="ECO:0000259" key="11">
    <source>
        <dbReference type="Pfam" id="PF22366"/>
    </source>
</evidence>
<dbReference type="PRINTS" id="PR00368">
    <property type="entry name" value="FADPNR"/>
</dbReference>
<evidence type="ECO:0000256" key="8">
    <source>
        <dbReference type="ARBA" id="ARBA00047599"/>
    </source>
</evidence>
<dbReference type="Pfam" id="PF07992">
    <property type="entry name" value="Pyr_redox_2"/>
    <property type="match status" value="1"/>
</dbReference>
<dbReference type="SUPFAM" id="SSF51905">
    <property type="entry name" value="FAD/NAD(P)-binding domain"/>
    <property type="match status" value="2"/>
</dbReference>
<evidence type="ECO:0000313" key="13">
    <source>
        <dbReference type="Proteomes" id="UP000306236"/>
    </source>
</evidence>
<dbReference type="Gene3D" id="3.50.50.100">
    <property type="match status" value="1"/>
</dbReference>
<name>A0A4S5BGZ5_9BURK</name>